<dbReference type="Proteomes" id="UP000601435">
    <property type="component" value="Unassembled WGS sequence"/>
</dbReference>
<dbReference type="AlphaFoldDB" id="A0A813A527"/>
<proteinExistence type="predicted"/>
<dbReference type="SUPFAM" id="SSF52540">
    <property type="entry name" value="P-loop containing nucleoside triphosphate hydrolases"/>
    <property type="match status" value="1"/>
</dbReference>
<evidence type="ECO:0000313" key="2">
    <source>
        <dbReference type="Proteomes" id="UP000601435"/>
    </source>
</evidence>
<evidence type="ECO:0000313" key="1">
    <source>
        <dbReference type="EMBL" id="CAE7853770.1"/>
    </source>
</evidence>
<reference evidence="1" key="1">
    <citation type="submission" date="2021-02" db="EMBL/GenBank/DDBJ databases">
        <authorList>
            <person name="Dougan E. K."/>
            <person name="Rhodes N."/>
            <person name="Thang M."/>
            <person name="Chan C."/>
        </authorList>
    </citation>
    <scope>NUCLEOTIDE SEQUENCE</scope>
</reference>
<gene>
    <name evidence="1" type="ORF">SNEC2469_LOCUS26681</name>
</gene>
<name>A0A813A527_9DINO</name>
<protein>
    <recommendedName>
        <fullName evidence="3">Sulfotransferase domain-containing protein</fullName>
    </recommendedName>
</protein>
<keyword evidence="2" id="KW-1185">Reference proteome</keyword>
<dbReference type="OrthoDB" id="426878at2759"/>
<sequence length="348" mass="38989">MVHVGPQKTGTTAIQDFLDQNADWLRTQGLSVGFHGFPHANCLHHCQATALYLHCKRQVDLASQGVVKEQNDNCSFLQSKLNSSKLVVLSSEAFTKFDHGTWRCFKAQVGADTCLSAVVFHRNAADWVASQWSQASTYDSTPVALSTYLAQSARDPAHAEGDVDGQLKLLNKLQVFEKVIPVSYDYLKEVNCSGAAFLICNASLGLAGKKWLQCKRSVDIRQTFPNKSPPRAAIDVVRLARDFYEIKQAMQRNSSWCKPWPITKMSKFLFYHPETVPISRNPAVVEAAKHIPVKCERLDGLFHHETVRWFSRTGAKRPRSRSRPICTADVASFEAKHWRSIGKIAPDC</sequence>
<evidence type="ECO:0008006" key="3">
    <source>
        <dbReference type="Google" id="ProtNLM"/>
    </source>
</evidence>
<organism evidence="1 2">
    <name type="scientific">Symbiodinium necroappetens</name>
    <dbReference type="NCBI Taxonomy" id="1628268"/>
    <lineage>
        <taxon>Eukaryota</taxon>
        <taxon>Sar</taxon>
        <taxon>Alveolata</taxon>
        <taxon>Dinophyceae</taxon>
        <taxon>Suessiales</taxon>
        <taxon>Symbiodiniaceae</taxon>
        <taxon>Symbiodinium</taxon>
    </lineage>
</organism>
<accession>A0A813A527</accession>
<comment type="caution">
    <text evidence="1">The sequence shown here is derived from an EMBL/GenBank/DDBJ whole genome shotgun (WGS) entry which is preliminary data.</text>
</comment>
<dbReference type="InterPro" id="IPR027417">
    <property type="entry name" value="P-loop_NTPase"/>
</dbReference>
<dbReference type="EMBL" id="CAJNJA010054808">
    <property type="protein sequence ID" value="CAE7853770.1"/>
    <property type="molecule type" value="Genomic_DNA"/>
</dbReference>